<gene>
    <name evidence="8" type="ORF">HannXRQ_Chr14g0456451</name>
    <name evidence="7" type="ORF">HanXRQr2_Chr14g0661091</name>
</gene>
<dbReference type="Proteomes" id="UP000215914">
    <property type="component" value="Chromosome 14"/>
</dbReference>
<evidence type="ECO:0000313" key="8">
    <source>
        <dbReference type="EMBL" id="OTF99424.1"/>
    </source>
</evidence>
<name>A0A251SKN5_HELAN</name>
<keyword evidence="5" id="KW-0472">Membrane</keyword>
<dbReference type="Pfam" id="PF13639">
    <property type="entry name" value="zf-RING_2"/>
    <property type="match status" value="1"/>
</dbReference>
<dbReference type="GO" id="GO:0008270">
    <property type="term" value="F:zinc ion binding"/>
    <property type="evidence" value="ECO:0007669"/>
    <property type="project" value="UniProtKB-KW"/>
</dbReference>
<dbReference type="EMBL" id="MNCJ02000329">
    <property type="protein sequence ID" value="KAF5770589.1"/>
    <property type="molecule type" value="Genomic_DNA"/>
</dbReference>
<evidence type="ECO:0000313" key="7">
    <source>
        <dbReference type="EMBL" id="KAF5770589.1"/>
    </source>
</evidence>
<dbReference type="PANTHER" id="PTHR45969:SF9">
    <property type="entry name" value="RING-TYPE DOMAIN-CONTAINING PROTEIN"/>
    <property type="match status" value="1"/>
</dbReference>
<dbReference type="PANTHER" id="PTHR45969">
    <property type="entry name" value="RING ZINC FINGER PROTEIN-RELATED"/>
    <property type="match status" value="1"/>
</dbReference>
<evidence type="ECO:0000313" key="9">
    <source>
        <dbReference type="Proteomes" id="UP000215914"/>
    </source>
</evidence>
<dbReference type="InParanoid" id="A0A251SKN5"/>
<proteinExistence type="predicted"/>
<reference evidence="7 9" key="1">
    <citation type="journal article" date="2017" name="Nature">
        <title>The sunflower genome provides insights into oil metabolism, flowering and Asterid evolution.</title>
        <authorList>
            <person name="Badouin H."/>
            <person name="Gouzy J."/>
            <person name="Grassa C.J."/>
            <person name="Murat F."/>
            <person name="Staton S.E."/>
            <person name="Cottret L."/>
            <person name="Lelandais-Briere C."/>
            <person name="Owens G.L."/>
            <person name="Carrere S."/>
            <person name="Mayjonade B."/>
            <person name="Legrand L."/>
            <person name="Gill N."/>
            <person name="Kane N.C."/>
            <person name="Bowers J.E."/>
            <person name="Hubner S."/>
            <person name="Bellec A."/>
            <person name="Berard A."/>
            <person name="Berges H."/>
            <person name="Blanchet N."/>
            <person name="Boniface M.C."/>
            <person name="Brunel D."/>
            <person name="Catrice O."/>
            <person name="Chaidir N."/>
            <person name="Claudel C."/>
            <person name="Donnadieu C."/>
            <person name="Faraut T."/>
            <person name="Fievet G."/>
            <person name="Helmstetter N."/>
            <person name="King M."/>
            <person name="Knapp S.J."/>
            <person name="Lai Z."/>
            <person name="Le Paslier M.C."/>
            <person name="Lippi Y."/>
            <person name="Lorenzon L."/>
            <person name="Mandel J.R."/>
            <person name="Marage G."/>
            <person name="Marchand G."/>
            <person name="Marquand E."/>
            <person name="Bret-Mestries E."/>
            <person name="Morien E."/>
            <person name="Nambeesan S."/>
            <person name="Nguyen T."/>
            <person name="Pegot-Espagnet P."/>
            <person name="Pouilly N."/>
            <person name="Raftis F."/>
            <person name="Sallet E."/>
            <person name="Schiex T."/>
            <person name="Thomas J."/>
            <person name="Vandecasteele C."/>
            <person name="Vares D."/>
            <person name="Vear F."/>
            <person name="Vautrin S."/>
            <person name="Crespi M."/>
            <person name="Mangin B."/>
            <person name="Burke J.M."/>
            <person name="Salse J."/>
            <person name="Munos S."/>
            <person name="Vincourt P."/>
            <person name="Rieseberg L.H."/>
            <person name="Langlade N.B."/>
        </authorList>
    </citation>
    <scope>NUCLEOTIDE SEQUENCE [LARGE SCALE GENOMIC DNA]</scope>
    <source>
        <strain evidence="9">cv. SF193</strain>
        <tissue evidence="7">Leaves</tissue>
    </source>
</reference>
<dbReference type="OMA" id="IFITCIW"/>
<dbReference type="Gramene" id="mRNA:HanXRQr2_Chr14g0661091">
    <property type="protein sequence ID" value="CDS:HanXRQr2_Chr14g0661091.1"/>
    <property type="gene ID" value="HanXRQr2_Chr14g0661091"/>
</dbReference>
<feature type="domain" description="RING-type" evidence="6">
    <location>
        <begin position="92"/>
        <end position="135"/>
    </location>
</feature>
<keyword evidence="5" id="KW-0812">Transmembrane</keyword>
<evidence type="ECO:0000256" key="5">
    <source>
        <dbReference type="SAM" id="Phobius"/>
    </source>
</evidence>
<protein>
    <submittedName>
        <fullName evidence="7">Chromatin regulator PHD family</fullName>
    </submittedName>
    <submittedName>
        <fullName evidence="8">Putative zinc finger, RING/FYVE/PHD-type</fullName>
    </submittedName>
</protein>
<dbReference type="EMBL" id="CM007903">
    <property type="protein sequence ID" value="OTF99424.1"/>
    <property type="molecule type" value="Genomic_DNA"/>
</dbReference>
<keyword evidence="3" id="KW-0862">Zinc</keyword>
<accession>A0A251SKN5</accession>
<evidence type="ECO:0000256" key="3">
    <source>
        <dbReference type="ARBA" id="ARBA00022833"/>
    </source>
</evidence>
<dbReference type="InterPro" id="IPR013083">
    <property type="entry name" value="Znf_RING/FYVE/PHD"/>
</dbReference>
<dbReference type="PROSITE" id="PS50089">
    <property type="entry name" value="ZF_RING_2"/>
    <property type="match status" value="1"/>
</dbReference>
<dbReference type="InterPro" id="IPR001841">
    <property type="entry name" value="Znf_RING"/>
</dbReference>
<evidence type="ECO:0000259" key="6">
    <source>
        <dbReference type="PROSITE" id="PS50089"/>
    </source>
</evidence>
<dbReference type="SMART" id="SM00184">
    <property type="entry name" value="RING"/>
    <property type="match status" value="1"/>
</dbReference>
<dbReference type="AlphaFoldDB" id="A0A251SKN5"/>
<keyword evidence="2 4" id="KW-0863">Zinc-finger</keyword>
<dbReference type="Gene3D" id="3.30.40.10">
    <property type="entry name" value="Zinc/RING finger domain, C3HC4 (zinc finger)"/>
    <property type="match status" value="1"/>
</dbReference>
<feature type="transmembrane region" description="Helical" evidence="5">
    <location>
        <begin position="6"/>
        <end position="27"/>
    </location>
</feature>
<keyword evidence="9" id="KW-1185">Reference proteome</keyword>
<reference evidence="7" key="3">
    <citation type="submission" date="2020-06" db="EMBL/GenBank/DDBJ databases">
        <title>Helianthus annuus Genome sequencing and assembly Release 2.</title>
        <authorList>
            <person name="Gouzy J."/>
            <person name="Langlade N."/>
            <person name="Munos S."/>
        </authorList>
    </citation>
    <scope>NUCLEOTIDE SEQUENCE</scope>
    <source>
        <tissue evidence="7">Leaves</tissue>
    </source>
</reference>
<dbReference type="GO" id="GO:0016567">
    <property type="term" value="P:protein ubiquitination"/>
    <property type="evidence" value="ECO:0000318"/>
    <property type="project" value="GO_Central"/>
</dbReference>
<reference evidence="8" key="2">
    <citation type="submission" date="2017-02" db="EMBL/GenBank/DDBJ databases">
        <title>Sunflower complete genome.</title>
        <authorList>
            <person name="Langlade N."/>
            <person name="Munos S."/>
        </authorList>
    </citation>
    <scope>NUCLEOTIDE SEQUENCE [LARGE SCALE GENOMIC DNA]</scope>
    <source>
        <tissue evidence="8">Leaves</tissue>
    </source>
</reference>
<evidence type="ECO:0000256" key="4">
    <source>
        <dbReference type="PROSITE-ProRule" id="PRU00175"/>
    </source>
</evidence>
<dbReference type="SUPFAM" id="SSF57850">
    <property type="entry name" value="RING/U-box"/>
    <property type="match status" value="1"/>
</dbReference>
<dbReference type="GO" id="GO:0061630">
    <property type="term" value="F:ubiquitin protein ligase activity"/>
    <property type="evidence" value="ECO:0000318"/>
    <property type="project" value="GO_Central"/>
</dbReference>
<keyword evidence="5" id="KW-1133">Transmembrane helix</keyword>
<evidence type="ECO:0000256" key="1">
    <source>
        <dbReference type="ARBA" id="ARBA00022723"/>
    </source>
</evidence>
<sequence length="162" mass="18804">MICVVYEGYGSSILTLIFITCIWLPFLQIKHAFLHIHSIIMALFYAHDDDHHRHNRNEFPNIYHLSDLRFGDLQDVNGDDAGCGIRSVDETCSICLAEFQSDDTVSQLSRCRHVFHACCIERWLSRDQFTCPLCRSNLLCVPSKRVGLNQNLDEQVAPYWQW</sequence>
<evidence type="ECO:0000256" key="2">
    <source>
        <dbReference type="ARBA" id="ARBA00022771"/>
    </source>
</evidence>
<organism evidence="8 9">
    <name type="scientific">Helianthus annuus</name>
    <name type="common">Common sunflower</name>
    <dbReference type="NCBI Taxonomy" id="4232"/>
    <lineage>
        <taxon>Eukaryota</taxon>
        <taxon>Viridiplantae</taxon>
        <taxon>Streptophyta</taxon>
        <taxon>Embryophyta</taxon>
        <taxon>Tracheophyta</taxon>
        <taxon>Spermatophyta</taxon>
        <taxon>Magnoliopsida</taxon>
        <taxon>eudicotyledons</taxon>
        <taxon>Gunneridae</taxon>
        <taxon>Pentapetalae</taxon>
        <taxon>asterids</taxon>
        <taxon>campanulids</taxon>
        <taxon>Asterales</taxon>
        <taxon>Asteraceae</taxon>
        <taxon>Asteroideae</taxon>
        <taxon>Heliantheae alliance</taxon>
        <taxon>Heliantheae</taxon>
        <taxon>Helianthus</taxon>
    </lineage>
</organism>
<keyword evidence="1" id="KW-0479">Metal-binding</keyword>